<dbReference type="GO" id="GO:0016020">
    <property type="term" value="C:membrane"/>
    <property type="evidence" value="ECO:0007669"/>
    <property type="project" value="UniProtKB-SubCell"/>
</dbReference>
<dbReference type="PANTHER" id="PTHR11360:SF260">
    <property type="entry name" value="MFS DOMAIN-CONTAINING PROTEIN"/>
    <property type="match status" value="1"/>
</dbReference>
<keyword evidence="3" id="KW-0812">Transmembrane</keyword>
<keyword evidence="3" id="KW-1133">Transmembrane helix</keyword>
<dbReference type="InterPro" id="IPR036259">
    <property type="entry name" value="MFS_trans_sf"/>
</dbReference>
<dbReference type="PANTHER" id="PTHR11360">
    <property type="entry name" value="MONOCARBOXYLATE TRANSPORTER"/>
    <property type="match status" value="1"/>
</dbReference>
<gene>
    <name evidence="5" type="primary">slc16a-23</name>
</gene>
<comment type="subcellular location">
    <subcellularLocation>
        <location evidence="1">Membrane</location>
        <topology evidence="1">Multi-pass membrane protein</topology>
    </subcellularLocation>
</comment>
<feature type="transmembrane region" description="Helical" evidence="3">
    <location>
        <begin position="110"/>
        <end position="129"/>
    </location>
</feature>
<dbReference type="Gene3D" id="1.20.1250.20">
    <property type="entry name" value="MFS general substrate transporter like domains"/>
    <property type="match status" value="2"/>
</dbReference>
<evidence type="ECO:0000256" key="1">
    <source>
        <dbReference type="ARBA" id="ARBA00004141"/>
    </source>
</evidence>
<protein>
    <submittedName>
        <fullName evidence="5">Slc16a-23</fullName>
    </submittedName>
</protein>
<feature type="transmembrane region" description="Helical" evidence="3">
    <location>
        <begin position="423"/>
        <end position="444"/>
    </location>
</feature>
<dbReference type="GO" id="GO:0008028">
    <property type="term" value="F:monocarboxylic acid transmembrane transporter activity"/>
    <property type="evidence" value="ECO:0007669"/>
    <property type="project" value="TreeGrafter"/>
</dbReference>
<feature type="transmembrane region" description="Helical" evidence="3">
    <location>
        <begin position="202"/>
        <end position="221"/>
    </location>
</feature>
<feature type="transmembrane region" description="Helical" evidence="3">
    <location>
        <begin position="512"/>
        <end position="536"/>
    </location>
</feature>
<name>A0A0H3YK74_SCHMD</name>
<sequence>KNMSTSENATKFELPSDEVNNSENETTENPVKKSGAPDGGWGWVVMIAALIVRVIMAGVYSSFALFTKDFVNEFKMSPSVMGWMIAIYSAVALLVSPLASFLAVKFGFRIVSIAGLVVAGLTYPATYFIPTLWFTFLTASVIVPFAQGITNMCGNLILAAYFDKRLSIAMGVFSCASGVAAFAITPLMTVIINTFGWKLSKVIYSLFYIIAVLCSLTFRPVNSSKGSDKEEKPKEENNIITEEASQIPKAPDSNIYSFLSMANIASRMSINEQSKTFVTSLQNFGKDNSNSCKSAINLTHMPVSTLLGLSIASNLNIKEAIDKTPVNNLEIVIPKNSPIEAKASKSKGYLGLFKNPIFVIVLLSNFLSNLGYDTPSIYTKTKALELGVTEAQATFLLTLIGLGNIIGRLGFGFLGANKKVKSYLLTTFCLLIAGGFILLSRVAFTYPLMIMYVLGYSIFIGGYVTLAPILLVKILDIEDFSNGLSVLFVVQAIGLLFGAPISGLIYDATKSFNLPFISCGSMIFGSGLILAISYLFKSFRESQNE</sequence>
<feature type="compositionally biased region" description="Low complexity" evidence="2">
    <location>
        <begin position="18"/>
        <end position="29"/>
    </location>
</feature>
<feature type="domain" description="Major facilitator superfamily (MFS) profile" evidence="4">
    <location>
        <begin position="45"/>
        <end position="543"/>
    </location>
</feature>
<feature type="transmembrane region" description="Helical" evidence="3">
    <location>
        <begin position="352"/>
        <end position="372"/>
    </location>
</feature>
<feature type="transmembrane region" description="Helical" evidence="3">
    <location>
        <begin position="169"/>
        <end position="196"/>
    </location>
</feature>
<feature type="transmembrane region" description="Helical" evidence="3">
    <location>
        <begin position="392"/>
        <end position="411"/>
    </location>
</feature>
<organism evidence="5">
    <name type="scientific">Schmidtea mediterranea</name>
    <name type="common">Freshwater planarian flatworm</name>
    <dbReference type="NCBI Taxonomy" id="79327"/>
    <lineage>
        <taxon>Eukaryota</taxon>
        <taxon>Metazoa</taxon>
        <taxon>Spiralia</taxon>
        <taxon>Lophotrochozoa</taxon>
        <taxon>Platyhelminthes</taxon>
        <taxon>Rhabditophora</taxon>
        <taxon>Seriata</taxon>
        <taxon>Tricladida</taxon>
        <taxon>Continenticola</taxon>
        <taxon>Geoplanoidea</taxon>
        <taxon>Dugesiidae</taxon>
        <taxon>Schmidtea</taxon>
    </lineage>
</organism>
<feature type="region of interest" description="Disordered" evidence="2">
    <location>
        <begin position="1"/>
        <end position="34"/>
    </location>
</feature>
<feature type="transmembrane region" description="Helical" evidence="3">
    <location>
        <begin position="484"/>
        <end position="506"/>
    </location>
</feature>
<dbReference type="EMBL" id="KT163568">
    <property type="protein sequence ID" value="AKN21518.1"/>
    <property type="molecule type" value="mRNA"/>
</dbReference>
<evidence type="ECO:0000256" key="2">
    <source>
        <dbReference type="SAM" id="MobiDB-lite"/>
    </source>
</evidence>
<feature type="transmembrane region" description="Helical" evidence="3">
    <location>
        <begin position="80"/>
        <end position="103"/>
    </location>
</feature>
<dbReference type="InterPro" id="IPR011701">
    <property type="entry name" value="MFS"/>
</dbReference>
<accession>A0A0H3YK74</accession>
<feature type="transmembrane region" description="Helical" evidence="3">
    <location>
        <begin position="450"/>
        <end position="472"/>
    </location>
</feature>
<feature type="transmembrane region" description="Helical" evidence="3">
    <location>
        <begin position="141"/>
        <end position="162"/>
    </location>
</feature>
<feature type="non-terminal residue" evidence="5">
    <location>
        <position position="1"/>
    </location>
</feature>
<dbReference type="PROSITE" id="PS50850">
    <property type="entry name" value="MFS"/>
    <property type="match status" value="1"/>
</dbReference>
<dbReference type="InterPro" id="IPR050327">
    <property type="entry name" value="Proton-linked_MCT"/>
</dbReference>
<dbReference type="AlphaFoldDB" id="A0A0H3YK74"/>
<keyword evidence="3" id="KW-0472">Membrane</keyword>
<dbReference type="Pfam" id="PF07690">
    <property type="entry name" value="MFS_1"/>
    <property type="match status" value="2"/>
</dbReference>
<proteinExistence type="evidence at transcript level"/>
<feature type="transmembrane region" description="Helical" evidence="3">
    <location>
        <begin position="41"/>
        <end position="60"/>
    </location>
</feature>
<dbReference type="InterPro" id="IPR020846">
    <property type="entry name" value="MFS_dom"/>
</dbReference>
<evidence type="ECO:0000259" key="4">
    <source>
        <dbReference type="PROSITE" id="PS50850"/>
    </source>
</evidence>
<evidence type="ECO:0000313" key="5">
    <source>
        <dbReference type="EMBL" id="AKN21518.1"/>
    </source>
</evidence>
<dbReference type="SUPFAM" id="SSF103473">
    <property type="entry name" value="MFS general substrate transporter"/>
    <property type="match status" value="1"/>
</dbReference>
<reference evidence="5" key="1">
    <citation type="journal article" date="2015" name="Elife">
        <title>Stem cells and fluid flow drive cyst formation in an invertebrate excretory organ.</title>
        <authorList>
            <person name="Thi-Kim Vu H."/>
            <person name="Rink J.C."/>
            <person name="McKinney S.A."/>
            <person name="McClain M."/>
            <person name="Lakshmanaperumal N."/>
            <person name="Alexander R."/>
            <person name="Sanchez Alvarado A."/>
        </authorList>
    </citation>
    <scope>NUCLEOTIDE SEQUENCE</scope>
</reference>
<evidence type="ECO:0000256" key="3">
    <source>
        <dbReference type="SAM" id="Phobius"/>
    </source>
</evidence>